<gene>
    <name evidence="1" type="ORF">HDF16_001779</name>
</gene>
<evidence type="ECO:0000313" key="1">
    <source>
        <dbReference type="EMBL" id="MBB5057094.1"/>
    </source>
</evidence>
<organism evidence="1 2">
    <name type="scientific">Granulicella aggregans</name>
    <dbReference type="NCBI Taxonomy" id="474949"/>
    <lineage>
        <taxon>Bacteria</taxon>
        <taxon>Pseudomonadati</taxon>
        <taxon>Acidobacteriota</taxon>
        <taxon>Terriglobia</taxon>
        <taxon>Terriglobales</taxon>
        <taxon>Acidobacteriaceae</taxon>
        <taxon>Granulicella</taxon>
    </lineage>
</organism>
<protein>
    <recommendedName>
        <fullName evidence="3">Cysteine-rich CPXCG</fullName>
    </recommendedName>
</protein>
<proteinExistence type="predicted"/>
<accession>A0A7W8E3D5</accession>
<name>A0A7W8E3D5_9BACT</name>
<evidence type="ECO:0008006" key="3">
    <source>
        <dbReference type="Google" id="ProtNLM"/>
    </source>
</evidence>
<keyword evidence="2" id="KW-1185">Reference proteome</keyword>
<dbReference type="Proteomes" id="UP000540989">
    <property type="component" value="Unassembled WGS sequence"/>
</dbReference>
<reference evidence="1 2" key="1">
    <citation type="submission" date="2020-08" db="EMBL/GenBank/DDBJ databases">
        <title>Genomic Encyclopedia of Type Strains, Phase IV (KMG-V): Genome sequencing to study the core and pangenomes of soil and plant-associated prokaryotes.</title>
        <authorList>
            <person name="Whitman W."/>
        </authorList>
    </citation>
    <scope>NUCLEOTIDE SEQUENCE [LARGE SCALE GENOMIC DNA]</scope>
    <source>
        <strain evidence="1 2">M8UP14</strain>
    </source>
</reference>
<comment type="caution">
    <text evidence="1">The sequence shown here is derived from an EMBL/GenBank/DDBJ whole genome shotgun (WGS) entry which is preliminary data.</text>
</comment>
<dbReference type="Pfam" id="PF14255">
    <property type="entry name" value="Zn_ribbon_21"/>
    <property type="match status" value="1"/>
</dbReference>
<dbReference type="InterPro" id="IPR025990">
    <property type="entry name" value="zinc_ribbon_bacterial"/>
</dbReference>
<dbReference type="AlphaFoldDB" id="A0A7W8E3D5"/>
<dbReference type="EMBL" id="JACHIP010000002">
    <property type="protein sequence ID" value="MBB5057094.1"/>
    <property type="molecule type" value="Genomic_DNA"/>
</dbReference>
<dbReference type="InterPro" id="IPR017143">
    <property type="entry name" value="UCP037225"/>
</dbReference>
<evidence type="ECO:0000313" key="2">
    <source>
        <dbReference type="Proteomes" id="UP000540989"/>
    </source>
</evidence>
<dbReference type="PIRSF" id="PIRSF037225">
    <property type="entry name" value="UCP037225"/>
    <property type="match status" value="1"/>
</dbReference>
<dbReference type="RefSeq" id="WP_184215584.1">
    <property type="nucleotide sequence ID" value="NZ_JACHIP010000002.1"/>
</dbReference>
<sequence length="61" mass="6703">MHEAGFQCAGCGEWIETTVDESGGSRQQYVEDCQVCCQPNVLSIQWDISAQAYTISAELES</sequence>